<evidence type="ECO:0000256" key="5">
    <source>
        <dbReference type="SAM" id="MobiDB-lite"/>
    </source>
</evidence>
<dbReference type="GO" id="GO:0005634">
    <property type="term" value="C:nucleus"/>
    <property type="evidence" value="ECO:0007669"/>
    <property type="project" value="UniProtKB-SubCell"/>
</dbReference>
<feature type="region of interest" description="Disordered" evidence="5">
    <location>
        <begin position="134"/>
        <end position="222"/>
    </location>
</feature>
<evidence type="ECO:0000256" key="3">
    <source>
        <dbReference type="ARBA" id="ARBA00023187"/>
    </source>
</evidence>
<feature type="domain" description="SDE2/SF3A3 SAP" evidence="6">
    <location>
        <begin position="202"/>
        <end position="275"/>
    </location>
</feature>
<dbReference type="Proteomes" id="UP001519460">
    <property type="component" value="Unassembled WGS sequence"/>
</dbReference>
<feature type="compositionally biased region" description="Basic residues" evidence="5">
    <location>
        <begin position="277"/>
        <end position="287"/>
    </location>
</feature>
<comment type="subcellular location">
    <subcellularLocation>
        <location evidence="1">Nucleus</location>
    </subcellularLocation>
</comment>
<gene>
    <name evidence="7" type="ORF">BaRGS_00035840</name>
</gene>
<evidence type="ECO:0000313" key="7">
    <source>
        <dbReference type="EMBL" id="KAK7471501.1"/>
    </source>
</evidence>
<feature type="compositionally biased region" description="Low complexity" evidence="5">
    <location>
        <begin position="106"/>
        <end position="122"/>
    </location>
</feature>
<dbReference type="PANTHER" id="PTHR12786:SF1">
    <property type="entry name" value="SPLICING REGULATOR SDE2"/>
    <property type="match status" value="1"/>
</dbReference>
<accession>A0ABD0JDN7</accession>
<keyword evidence="3" id="KW-0508">mRNA splicing</keyword>
<dbReference type="InterPro" id="IPR051421">
    <property type="entry name" value="RNA_Proc_DNA_Dmg_Regulator"/>
</dbReference>
<proteinExistence type="predicted"/>
<feature type="region of interest" description="Disordered" evidence="5">
    <location>
        <begin position="262"/>
        <end position="287"/>
    </location>
</feature>
<dbReference type="Pfam" id="PF13297">
    <property type="entry name" value="SDE2_2C"/>
    <property type="match status" value="1"/>
</dbReference>
<protein>
    <recommendedName>
        <fullName evidence="6">SDE2/SF3A3 SAP domain-containing protein</fullName>
    </recommendedName>
</protein>
<feature type="compositionally biased region" description="Basic and acidic residues" evidence="5">
    <location>
        <begin position="134"/>
        <end position="145"/>
    </location>
</feature>
<reference evidence="7 8" key="1">
    <citation type="journal article" date="2023" name="Sci. Data">
        <title>Genome assembly of the Korean intertidal mud-creeper Batillaria attramentaria.</title>
        <authorList>
            <person name="Patra A.K."/>
            <person name="Ho P.T."/>
            <person name="Jun S."/>
            <person name="Lee S.J."/>
            <person name="Kim Y."/>
            <person name="Won Y.J."/>
        </authorList>
    </citation>
    <scope>NUCLEOTIDE SEQUENCE [LARGE SCALE GENOMIC DNA]</scope>
    <source>
        <strain evidence="7">Wonlab-2016</strain>
    </source>
</reference>
<keyword evidence="4" id="KW-0539">Nucleus</keyword>
<feature type="compositionally biased region" description="Basic and acidic residues" evidence="5">
    <location>
        <begin position="171"/>
        <end position="190"/>
    </location>
</feature>
<dbReference type="PANTHER" id="PTHR12786">
    <property type="entry name" value="SPLICING FACTOR SF3A-RELATED"/>
    <property type="match status" value="1"/>
</dbReference>
<keyword evidence="8" id="KW-1185">Reference proteome</keyword>
<organism evidence="7 8">
    <name type="scientific">Batillaria attramentaria</name>
    <dbReference type="NCBI Taxonomy" id="370345"/>
    <lineage>
        <taxon>Eukaryota</taxon>
        <taxon>Metazoa</taxon>
        <taxon>Spiralia</taxon>
        <taxon>Lophotrochozoa</taxon>
        <taxon>Mollusca</taxon>
        <taxon>Gastropoda</taxon>
        <taxon>Caenogastropoda</taxon>
        <taxon>Sorbeoconcha</taxon>
        <taxon>Cerithioidea</taxon>
        <taxon>Batillariidae</taxon>
        <taxon>Batillaria</taxon>
    </lineage>
</organism>
<evidence type="ECO:0000259" key="6">
    <source>
        <dbReference type="Pfam" id="PF13297"/>
    </source>
</evidence>
<dbReference type="GO" id="GO:0006397">
    <property type="term" value="P:mRNA processing"/>
    <property type="evidence" value="ECO:0007669"/>
    <property type="project" value="UniProtKB-KW"/>
</dbReference>
<evidence type="ECO:0000256" key="1">
    <source>
        <dbReference type="ARBA" id="ARBA00004123"/>
    </source>
</evidence>
<evidence type="ECO:0000256" key="2">
    <source>
        <dbReference type="ARBA" id="ARBA00022664"/>
    </source>
</evidence>
<feature type="region of interest" description="Disordered" evidence="5">
    <location>
        <begin position="97"/>
        <end position="122"/>
    </location>
</feature>
<feature type="region of interest" description="Disordered" evidence="5">
    <location>
        <begin position="51"/>
        <end position="83"/>
    </location>
</feature>
<name>A0ABD0JDN7_9CAEN</name>
<keyword evidence="2" id="KW-0507">mRNA processing</keyword>
<dbReference type="GO" id="GO:0008380">
    <property type="term" value="P:RNA splicing"/>
    <property type="evidence" value="ECO:0007669"/>
    <property type="project" value="UniProtKB-KW"/>
</dbReference>
<evidence type="ECO:0000256" key="4">
    <source>
        <dbReference type="ARBA" id="ARBA00023242"/>
    </source>
</evidence>
<dbReference type="InterPro" id="IPR025086">
    <property type="entry name" value="SDE2/SF3A3_SAP"/>
</dbReference>
<comment type="caution">
    <text evidence="7">The sequence shown here is derived from an EMBL/GenBank/DDBJ whole genome shotgun (WGS) entry which is preliminary data.</text>
</comment>
<evidence type="ECO:0000313" key="8">
    <source>
        <dbReference type="Proteomes" id="UP001519460"/>
    </source>
</evidence>
<dbReference type="AlphaFoldDB" id="A0ABD0JDN7"/>
<dbReference type="EMBL" id="JACVVK020000490">
    <property type="protein sequence ID" value="KAK7471501.1"/>
    <property type="molecule type" value="Genomic_DNA"/>
</dbReference>
<feature type="compositionally biased region" description="Polar residues" evidence="5">
    <location>
        <begin position="146"/>
        <end position="162"/>
    </location>
</feature>
<sequence>MRSVATGIKGARHTNQYPPRTMATTLFPLPPLIFSCCYVMGMLKEWVAKQAEREREKEERRRLRKEKRERLLAEPQPKLEDPTYHEQYAKAQEDLQSALQAGEQCGSGADDSNSSSKSGSQGFIVSMEQECTDESLKTVNEEKDQPTLTQGQGSVTSASLVNAHNGASKEQQGENGEKPRPTSDLQEQKHSLLSSLPAPAKSSSIEKSSDGDMGPIDLDQYSSADELEPLGLEHLKVELMRRGLKCGGTIEERAQRLFSIKGLSPDQINPKLLAKPAKGKGQGKNRQ</sequence>
<feature type="compositionally biased region" description="Low complexity" evidence="5">
    <location>
        <begin position="191"/>
        <end position="203"/>
    </location>
</feature>